<dbReference type="GO" id="GO:0005829">
    <property type="term" value="C:cytosol"/>
    <property type="evidence" value="ECO:0007669"/>
    <property type="project" value="TreeGrafter"/>
</dbReference>
<dbReference type="InterPro" id="IPR008271">
    <property type="entry name" value="Ser/Thr_kinase_AS"/>
</dbReference>
<comment type="similarity">
    <text evidence="5">Belongs to the protein kinase superfamily. Ser/Thr protein kinase family. GCN2 subfamily.</text>
</comment>
<reference evidence="8 9" key="1">
    <citation type="journal article" date="2024" name="Insects">
        <title>An Improved Chromosome-Level Genome Assembly of the Firefly Pyrocoelia pectoralis.</title>
        <authorList>
            <person name="Fu X."/>
            <person name="Meyer-Rochow V.B."/>
            <person name="Ballantyne L."/>
            <person name="Zhu X."/>
        </authorList>
    </citation>
    <scope>NUCLEOTIDE SEQUENCE [LARGE SCALE GENOMIC DNA]</scope>
    <source>
        <strain evidence="8">XCY_ONT2</strain>
    </source>
</reference>
<dbReference type="GO" id="GO:0004694">
    <property type="term" value="F:eukaryotic translation initiation factor 2alpha kinase activity"/>
    <property type="evidence" value="ECO:0007669"/>
    <property type="project" value="TreeGrafter"/>
</dbReference>
<dbReference type="PANTHER" id="PTHR11042:SF136">
    <property type="entry name" value="EIF-2-ALPHA KINASE GCN2"/>
    <property type="match status" value="1"/>
</dbReference>
<dbReference type="InterPro" id="IPR017441">
    <property type="entry name" value="Protein_kinase_ATP_BS"/>
</dbReference>
<name>A0AAN7VNN5_9COLE</name>
<dbReference type="InterPro" id="IPR045864">
    <property type="entry name" value="aa-tRNA-synth_II/BPL/LPL"/>
</dbReference>
<dbReference type="Pfam" id="PF13393">
    <property type="entry name" value="tRNA-synt_His"/>
    <property type="match status" value="1"/>
</dbReference>
<evidence type="ECO:0000313" key="8">
    <source>
        <dbReference type="EMBL" id="KAK5647913.1"/>
    </source>
</evidence>
<dbReference type="SUPFAM" id="SSF56112">
    <property type="entry name" value="Protein kinase-like (PK-like)"/>
    <property type="match status" value="2"/>
</dbReference>
<dbReference type="AlphaFoldDB" id="A0AAN7VNN5"/>
<keyword evidence="9" id="KW-1185">Reference proteome</keyword>
<dbReference type="InterPro" id="IPR050339">
    <property type="entry name" value="CC_SR_Kinase"/>
</dbReference>
<evidence type="ECO:0000256" key="1">
    <source>
        <dbReference type="ARBA" id="ARBA00022679"/>
    </source>
</evidence>
<keyword evidence="1" id="KW-0808">Transferase</keyword>
<evidence type="ECO:0000256" key="5">
    <source>
        <dbReference type="ARBA" id="ARBA00037982"/>
    </source>
</evidence>
<evidence type="ECO:0000259" key="7">
    <source>
        <dbReference type="PROSITE" id="PS50011"/>
    </source>
</evidence>
<evidence type="ECO:0000313" key="9">
    <source>
        <dbReference type="Proteomes" id="UP001329430"/>
    </source>
</evidence>
<dbReference type="InterPro" id="IPR011009">
    <property type="entry name" value="Kinase-like_dom_sf"/>
</dbReference>
<dbReference type="PROSITE" id="PS00108">
    <property type="entry name" value="PROTEIN_KINASE_ST"/>
    <property type="match status" value="1"/>
</dbReference>
<protein>
    <recommendedName>
        <fullName evidence="7">Protein kinase domain-containing protein</fullName>
    </recommendedName>
</protein>
<accession>A0AAN7VNN5</accession>
<dbReference type="PANTHER" id="PTHR11042">
    <property type="entry name" value="EUKARYOTIC TRANSLATION INITIATION FACTOR 2-ALPHA KINASE EIF2-ALPHA KINASE -RELATED"/>
    <property type="match status" value="1"/>
</dbReference>
<dbReference type="PROSITE" id="PS00107">
    <property type="entry name" value="PROTEIN_KINASE_ATP"/>
    <property type="match status" value="1"/>
</dbReference>
<dbReference type="Gene3D" id="3.30.930.10">
    <property type="entry name" value="Bira Bifunctional Protein, Domain 2"/>
    <property type="match status" value="1"/>
</dbReference>
<dbReference type="Gene3D" id="3.30.200.20">
    <property type="entry name" value="Phosphorylase Kinase, domain 1"/>
    <property type="match status" value="1"/>
</dbReference>
<dbReference type="Gene3D" id="3.40.50.800">
    <property type="entry name" value="Anticodon-binding domain"/>
    <property type="match status" value="1"/>
</dbReference>
<keyword evidence="4 6" id="KW-0067">ATP-binding</keyword>
<dbReference type="GO" id="GO:0005634">
    <property type="term" value="C:nucleus"/>
    <property type="evidence" value="ECO:0007669"/>
    <property type="project" value="TreeGrafter"/>
</dbReference>
<dbReference type="SUPFAM" id="SSF55681">
    <property type="entry name" value="Class II aaRS and biotin synthetases"/>
    <property type="match status" value="1"/>
</dbReference>
<dbReference type="Proteomes" id="UP001329430">
    <property type="component" value="Chromosome 2"/>
</dbReference>
<dbReference type="GO" id="GO:0005524">
    <property type="term" value="F:ATP binding"/>
    <property type="evidence" value="ECO:0007669"/>
    <property type="project" value="UniProtKB-UniRule"/>
</dbReference>
<dbReference type="PROSITE" id="PS50011">
    <property type="entry name" value="PROTEIN_KINASE_DOM"/>
    <property type="match status" value="1"/>
</dbReference>
<feature type="binding site" evidence="6">
    <location>
        <position position="319"/>
    </location>
    <ligand>
        <name>ATP</name>
        <dbReference type="ChEBI" id="CHEBI:30616"/>
    </ligand>
</feature>
<dbReference type="Gene3D" id="1.10.510.10">
    <property type="entry name" value="Transferase(Phosphotransferase) domain 1"/>
    <property type="match status" value="2"/>
</dbReference>
<organism evidence="8 9">
    <name type="scientific">Pyrocoelia pectoralis</name>
    <dbReference type="NCBI Taxonomy" id="417401"/>
    <lineage>
        <taxon>Eukaryota</taxon>
        <taxon>Metazoa</taxon>
        <taxon>Ecdysozoa</taxon>
        <taxon>Arthropoda</taxon>
        <taxon>Hexapoda</taxon>
        <taxon>Insecta</taxon>
        <taxon>Pterygota</taxon>
        <taxon>Neoptera</taxon>
        <taxon>Endopterygota</taxon>
        <taxon>Coleoptera</taxon>
        <taxon>Polyphaga</taxon>
        <taxon>Elateriformia</taxon>
        <taxon>Elateroidea</taxon>
        <taxon>Lampyridae</taxon>
        <taxon>Lampyrinae</taxon>
        <taxon>Pyrocoelia</taxon>
    </lineage>
</organism>
<dbReference type="Pfam" id="PF00069">
    <property type="entry name" value="Pkinase"/>
    <property type="match status" value="3"/>
</dbReference>
<evidence type="ECO:0000256" key="2">
    <source>
        <dbReference type="ARBA" id="ARBA00022741"/>
    </source>
</evidence>
<dbReference type="EMBL" id="JAVRBK010000002">
    <property type="protein sequence ID" value="KAK5647913.1"/>
    <property type="molecule type" value="Genomic_DNA"/>
</dbReference>
<gene>
    <name evidence="8" type="ORF">RI129_002805</name>
</gene>
<dbReference type="InterPro" id="IPR000719">
    <property type="entry name" value="Prot_kinase_dom"/>
</dbReference>
<dbReference type="InterPro" id="IPR036621">
    <property type="entry name" value="Anticodon-bd_dom_sf"/>
</dbReference>
<proteinExistence type="inferred from homology"/>
<comment type="caution">
    <text evidence="8">The sequence shown here is derived from an EMBL/GenBank/DDBJ whole genome shotgun (WGS) entry which is preliminary data.</text>
</comment>
<evidence type="ECO:0000256" key="3">
    <source>
        <dbReference type="ARBA" id="ARBA00022777"/>
    </source>
</evidence>
<keyword evidence="2 6" id="KW-0547">Nucleotide-binding</keyword>
<dbReference type="CDD" id="cd14046">
    <property type="entry name" value="STKc_EIF2AK4_GCN2_rpt2"/>
    <property type="match status" value="1"/>
</dbReference>
<dbReference type="SMART" id="SM00220">
    <property type="entry name" value="S_TKc"/>
    <property type="match status" value="1"/>
</dbReference>
<dbReference type="InterPro" id="IPR041715">
    <property type="entry name" value="HisRS-like_core"/>
</dbReference>
<keyword evidence="3" id="KW-0418">Kinase</keyword>
<dbReference type="GO" id="GO:1990625">
    <property type="term" value="P:negative regulation of cytoplasmic translational initiation in response to stress"/>
    <property type="evidence" value="ECO:0007669"/>
    <property type="project" value="TreeGrafter"/>
</dbReference>
<evidence type="ECO:0000256" key="4">
    <source>
        <dbReference type="ARBA" id="ARBA00022840"/>
    </source>
</evidence>
<feature type="domain" description="Protein kinase" evidence="7">
    <location>
        <begin position="290"/>
        <end position="635"/>
    </location>
</feature>
<evidence type="ECO:0000256" key="6">
    <source>
        <dbReference type="PROSITE-ProRule" id="PRU10141"/>
    </source>
</evidence>
<sequence length="1245" mass="143394">MIPYAKIANLEETVKESHGVVQMATKLLTFKAKKNFTILRGASFNCGSNYNAYNALDVHTGELYIIKEVLISNRAKENCEDYLLKLVNLWHDNIFELKSWEYEYIDENNWRLYILQKFDFGFLSMSLFAEKNISITNDMLKNIARSILSVIYYMTTEKIHDISIMGSSIFIDHNGNVKLYDFGLNNIDSYSNAGPSNQENPNALCLFADMLAALYTGDIISTFSENFQAFLNKCRATKCINPFIIDELLNHSFIQETCTIISCISLQDKSFDDDSRRSLERKFSRIENDFDTIEILGKGKFGKVYKVRDRLDEKFYALKKINLTTNNQENMKTIREAKFLAHLEHENIVRYYHSWTDDVEASDDSDDDTDDYTKSDYEVQQCSLESTSAGVTCYLSEDHNFNEQEESEIPVVQMDTMEIDGIDTGFSALTPHLLRNTLYIKMEFCESNTLKSAIDNNLYRDVNRIWRFLKEIVEGLYYIHGQGIVHRDLKPVNIFLDCNDRVKIGDFGFATTKLKYHVHKDTDTDSSNNQGGSYTSVCGTAYYRAPELSSTHTICDQKLDMYSLGVIFFEMCYQPINSGHERDLILTKLRSANIIFPNDFDRRKLYEQSEIIRKLLNHNPEERPSCRALRDSNCIPSREEDLKNMQMIRTLVDNSQSRMNKYLFEYLFATRNNNDRKKLSYVNIHQIEKITRILFDIFKQYGGKNLDMCTSSLQSTCSNGCGVCMKLVDTQGSLIVLPCNDRKIFGKFVVSKSKTTWLRRYSMHKSATTNSYTCVFDIVTPIDLRKDQNYLPEAEILLILNEIQNTFVNLSSNFTINVSHSLILEAIFEECDVLHPHHIALISTWVPKGLHRKRMLYTYMEPDTCEKYLKLLESSCIFKQLNSSLFLKNFKKSGSNEKVKKAIAELKNIHGIAEQLGLTATIIFDPGCLFSNYDMYSGMLVKLLYKLPMQTEKSLVAIGGRYDNYLKDIADESGVKNNTYGVGTTVFLEDVRMILHKGKPIATEQVTVCYYSKSALTEAIAVIKKLRSAKIPCGFVKMQTTKQRKEFCLRNNIMCCILLRNKQIKRNKIVMICQNSIEHFVDLDDVIPAVEVALYCKPYNIVINKSIHLELPIFFGTVPELTLHEKFKCKMQLLQKLKGKDKLENAIIFVVNTTTDFINNFMLFCQTGVATFTSRSELLSGTFGEIFDNIRRTTHDWEQVIFCNISETDAIYIKDVLPFNRNSVNYLFNSHSVAVADKPKAFFTY</sequence>